<proteinExistence type="inferred from homology"/>
<evidence type="ECO:0000313" key="5">
    <source>
        <dbReference type="EMBL" id="MCV9885147.1"/>
    </source>
</evidence>
<dbReference type="InterPro" id="IPR058660">
    <property type="entry name" value="WHD_DnaB"/>
</dbReference>
<organism evidence="5 6">
    <name type="scientific">Metabacillus halosaccharovorans</name>
    <dbReference type="NCBI Taxonomy" id="930124"/>
    <lineage>
        <taxon>Bacteria</taxon>
        <taxon>Bacillati</taxon>
        <taxon>Bacillota</taxon>
        <taxon>Bacilli</taxon>
        <taxon>Bacillales</taxon>
        <taxon>Bacillaceae</taxon>
        <taxon>Metabacillus</taxon>
    </lineage>
</organism>
<evidence type="ECO:0000313" key="6">
    <source>
        <dbReference type="Proteomes" id="UP001526147"/>
    </source>
</evidence>
<dbReference type="Pfam" id="PF07261">
    <property type="entry name" value="DnaB_2"/>
    <property type="match status" value="1"/>
</dbReference>
<feature type="compositionally biased region" description="Basic residues" evidence="2">
    <location>
        <begin position="414"/>
        <end position="424"/>
    </location>
</feature>
<gene>
    <name evidence="5" type="ORF">OIH86_05735</name>
</gene>
<dbReference type="RefSeq" id="WP_264142007.1">
    <property type="nucleotide sequence ID" value="NZ_JAOYEY010000029.1"/>
</dbReference>
<evidence type="ECO:0000259" key="4">
    <source>
        <dbReference type="Pfam" id="PF25888"/>
    </source>
</evidence>
<keyword evidence="6" id="KW-1185">Reference proteome</keyword>
<evidence type="ECO:0000256" key="1">
    <source>
        <dbReference type="ARBA" id="ARBA00093462"/>
    </source>
</evidence>
<dbReference type="Pfam" id="PF25888">
    <property type="entry name" value="WHD_DnaB"/>
    <property type="match status" value="1"/>
</dbReference>
<feature type="compositionally biased region" description="Basic and acidic residues" evidence="2">
    <location>
        <begin position="404"/>
        <end position="413"/>
    </location>
</feature>
<reference evidence="5 6" key="1">
    <citation type="submission" date="2022-10" db="EMBL/GenBank/DDBJ databases">
        <title>Draft genome assembly of moderately radiation resistant bacterium Metabacillus halosaccharovorans.</title>
        <authorList>
            <person name="Pal S."/>
            <person name="Gopinathan A."/>
        </authorList>
    </citation>
    <scope>NUCLEOTIDE SEQUENCE [LARGE SCALE GENOMIC DNA]</scope>
    <source>
        <strain evidence="5 6">VITHBRA001</strain>
    </source>
</reference>
<feature type="region of interest" description="Disordered" evidence="2">
    <location>
        <begin position="404"/>
        <end position="458"/>
    </location>
</feature>
<evidence type="ECO:0000259" key="3">
    <source>
        <dbReference type="Pfam" id="PF07261"/>
    </source>
</evidence>
<feature type="domain" description="Replicative helicase loading/DNA remodeling protein DnaB N-terminal winged helix" evidence="4">
    <location>
        <begin position="11"/>
        <end position="196"/>
    </location>
</feature>
<protein>
    <submittedName>
        <fullName evidence="5">DnaD domain protein</fullName>
    </submittedName>
</protein>
<name>A0ABT3DEQ6_9BACI</name>
<sequence>MEQHWKELLAIDRYTVKSKSVLQDLDRKIMTLLYQPLIGSKSFSLYMTLWGELEQNRIWSVETTHHSLMTLMQSNLREIYHERIKLEGLGLLKTYLDEVDGVKRYVYELQTPIRPNEFFQDGVLNIYLYNRVGRNKFLQLKRFFSDDQMEEGMKEITKSFDDVFDSVRSAEMMGRVNKETMDDLTLENEREYLQSDSRSTLEISDASFDFDLFFSGLSDALISPKAFTPPIKEVIKKLSYLYGIGAVDMKNVAMSSLDQDDMIDVELLRKSARDWYQFQVGDELPNLVDKKQPITLRSKLNKKQLSKEEELMIQLETISPRQFLTDVAGGVPPAVGDLQIIEEVMVQQKLEPGVVNVLIYYVMLKTDMKLTRAYVQKIASHWTRKRVKTVKEAMDLAKQEHRQYQQWAEEKTTSKKKTQSKKTPIRKEILPEWLKDDEGNTDKEEQQQDKEGVEKKNLEQFELEKKKLFDRIKKYKDNKNGEMNERRNE</sequence>
<accession>A0ABT3DEQ6</accession>
<comment type="caution">
    <text evidence="5">The sequence shown here is derived from an EMBL/GenBank/DDBJ whole genome shotgun (WGS) entry which is preliminary data.</text>
</comment>
<feature type="compositionally biased region" description="Basic and acidic residues" evidence="2">
    <location>
        <begin position="425"/>
        <end position="458"/>
    </location>
</feature>
<dbReference type="Proteomes" id="UP001526147">
    <property type="component" value="Unassembled WGS sequence"/>
</dbReference>
<dbReference type="InterPro" id="IPR006343">
    <property type="entry name" value="DnaB/C_C"/>
</dbReference>
<dbReference type="EMBL" id="JAOYEY010000029">
    <property type="protein sequence ID" value="MCV9885147.1"/>
    <property type="molecule type" value="Genomic_DNA"/>
</dbReference>
<feature type="domain" description="DnaB/C C-terminal" evidence="3">
    <location>
        <begin position="337"/>
        <end position="395"/>
    </location>
</feature>
<evidence type="ECO:0000256" key="2">
    <source>
        <dbReference type="SAM" id="MobiDB-lite"/>
    </source>
</evidence>
<comment type="similarity">
    <text evidence="1">Belongs to the DnaB/DnaD family.</text>
</comment>